<evidence type="ECO:0000259" key="3">
    <source>
        <dbReference type="Pfam" id="PF04542"/>
    </source>
</evidence>
<protein>
    <submittedName>
        <fullName evidence="5">RNA polymerase sigma factor SigJ</fullName>
    </submittedName>
</protein>
<dbReference type="EMBL" id="JAGYPE010000002">
    <property type="protein sequence ID" value="MBS4182020.1"/>
    <property type="molecule type" value="Genomic_DNA"/>
</dbReference>
<accession>A0A942Y9N5</accession>
<dbReference type="Gene3D" id="1.10.10.10">
    <property type="entry name" value="Winged helix-like DNA-binding domain superfamily/Winged helix DNA-binding domain"/>
    <property type="match status" value="1"/>
</dbReference>
<organism evidence="5">
    <name type="scientific">Neobacillus citreus</name>
    <dbReference type="NCBI Taxonomy" id="2833578"/>
    <lineage>
        <taxon>Bacteria</taxon>
        <taxon>Bacillati</taxon>
        <taxon>Bacillota</taxon>
        <taxon>Bacilli</taxon>
        <taxon>Bacillales</taxon>
        <taxon>Bacillaceae</taxon>
        <taxon>Neobacillus</taxon>
    </lineage>
</organism>
<dbReference type="InterPro" id="IPR036388">
    <property type="entry name" value="WH-like_DNA-bd_sf"/>
</dbReference>
<dbReference type="NCBIfam" id="NF007214">
    <property type="entry name" value="PRK09636.1"/>
    <property type="match status" value="1"/>
</dbReference>
<evidence type="ECO:0000313" key="5">
    <source>
        <dbReference type="EMBL" id="MBS4182020.1"/>
    </source>
</evidence>
<dbReference type="GO" id="GO:0016987">
    <property type="term" value="F:sigma factor activity"/>
    <property type="evidence" value="ECO:0007669"/>
    <property type="project" value="InterPro"/>
</dbReference>
<dbReference type="InterPro" id="IPR032710">
    <property type="entry name" value="NTF2-like_dom_sf"/>
</dbReference>
<dbReference type="InterPro" id="IPR013249">
    <property type="entry name" value="RNA_pol_sigma70_r4_t2"/>
</dbReference>
<dbReference type="InterPro" id="IPR007627">
    <property type="entry name" value="RNA_pol_sigma70_r2"/>
</dbReference>
<dbReference type="InterPro" id="IPR013324">
    <property type="entry name" value="RNA_pol_sigma_r3/r4-like"/>
</dbReference>
<dbReference type="SUPFAM" id="SSF88946">
    <property type="entry name" value="Sigma2 domain of RNA polymerase sigma factors"/>
    <property type="match status" value="1"/>
</dbReference>
<dbReference type="PANTHER" id="PTHR30173:SF43">
    <property type="entry name" value="ECF RNA POLYMERASE SIGMA FACTOR SIGI-RELATED"/>
    <property type="match status" value="1"/>
</dbReference>
<gene>
    <name evidence="5" type="primary">sigJ</name>
    <name evidence="5" type="ORF">KHB02_11555</name>
</gene>
<dbReference type="SUPFAM" id="SSF88659">
    <property type="entry name" value="Sigma3 and sigma4 domains of RNA polymerase sigma factors"/>
    <property type="match status" value="1"/>
</dbReference>
<dbReference type="Gene3D" id="1.10.1740.10">
    <property type="match status" value="1"/>
</dbReference>
<proteinExistence type="predicted"/>
<evidence type="ECO:0000259" key="4">
    <source>
        <dbReference type="Pfam" id="PF08281"/>
    </source>
</evidence>
<comment type="caution">
    <text evidence="5">The sequence shown here is derived from an EMBL/GenBank/DDBJ whole genome shotgun (WGS) entry which is preliminary data.</text>
</comment>
<dbReference type="AlphaFoldDB" id="A0A942Y9N5"/>
<dbReference type="InterPro" id="IPR013325">
    <property type="entry name" value="RNA_pol_sigma_r2"/>
</dbReference>
<reference evidence="5" key="1">
    <citation type="submission" date="2021-05" db="EMBL/GenBank/DDBJ databases">
        <title>Novel Bacillus species.</title>
        <authorList>
            <person name="Liu G."/>
        </authorList>
    </citation>
    <scope>NUCLEOTIDE SEQUENCE</scope>
    <source>
        <strain evidence="5">FJAT-50051</strain>
    </source>
</reference>
<dbReference type="SUPFAM" id="SSF54427">
    <property type="entry name" value="NTF2-like"/>
    <property type="match status" value="1"/>
</dbReference>
<sequence>MTDSEPHGDGTGGARASEQLPDVFGERRRLVSIGYRMLGTLAEAEDAVQETYVRWYRMTDAERAAITNPQGWLTRVVSRVCLDVLGSARARRERYVGEWLPEPVPADLFTGGPTDRTTGDPLDRVTLDDEVSTALLIVMESMTPAERVAFVLHDVFAVPFDEIATIVGRSSAAVRQLATSARRRVRDHDAHPRNRKQHDDVVLAFAAAISSGDLAALTELLDPSVTLRSDGGGVVNAARRPVLGVSNVARFMLGTARKRPALSFREQRTGDGVALAAVDAGQLLAIVNVKVREGRITDVWMQVNPDKLTAWSAR</sequence>
<name>A0A942Y9N5_9BACI</name>
<evidence type="ECO:0000256" key="2">
    <source>
        <dbReference type="SAM" id="MobiDB-lite"/>
    </source>
</evidence>
<comment type="subunit">
    <text evidence="1">Interacts transiently with the RNA polymerase catalytic core formed by RpoA, RpoB, RpoC and RpoZ (2 alpha, 1 beta, 1 beta' and 1 omega subunit) to form the RNA polymerase holoenzyme that can initiate transcription.</text>
</comment>
<dbReference type="InterPro" id="IPR052704">
    <property type="entry name" value="ECF_Sigma-70_Domain"/>
</dbReference>
<dbReference type="GO" id="GO:0006352">
    <property type="term" value="P:DNA-templated transcription initiation"/>
    <property type="evidence" value="ECO:0007669"/>
    <property type="project" value="InterPro"/>
</dbReference>
<feature type="domain" description="RNA polymerase sigma-70 region 2" evidence="3">
    <location>
        <begin position="27"/>
        <end position="89"/>
    </location>
</feature>
<feature type="domain" description="RNA polymerase sigma factor 70 region 4 type 2" evidence="4">
    <location>
        <begin position="138"/>
        <end position="184"/>
    </location>
</feature>
<dbReference type="GO" id="GO:0003677">
    <property type="term" value="F:DNA binding"/>
    <property type="evidence" value="ECO:0007669"/>
    <property type="project" value="InterPro"/>
</dbReference>
<dbReference type="Gene3D" id="3.10.450.50">
    <property type="match status" value="1"/>
</dbReference>
<dbReference type="Pfam" id="PF04542">
    <property type="entry name" value="Sigma70_r2"/>
    <property type="match status" value="1"/>
</dbReference>
<evidence type="ECO:0000256" key="1">
    <source>
        <dbReference type="ARBA" id="ARBA00011344"/>
    </source>
</evidence>
<feature type="region of interest" description="Disordered" evidence="2">
    <location>
        <begin position="1"/>
        <end position="21"/>
    </location>
</feature>
<dbReference type="Pfam" id="PF08281">
    <property type="entry name" value="Sigma70_r4_2"/>
    <property type="match status" value="1"/>
</dbReference>
<dbReference type="PANTHER" id="PTHR30173">
    <property type="entry name" value="SIGMA 19 FACTOR"/>
    <property type="match status" value="1"/>
</dbReference>